<dbReference type="InterPro" id="IPR015422">
    <property type="entry name" value="PyrdxlP-dep_Trfase_small"/>
</dbReference>
<dbReference type="CDD" id="cd00609">
    <property type="entry name" value="AAT_like"/>
    <property type="match status" value="1"/>
</dbReference>
<evidence type="ECO:0000256" key="1">
    <source>
        <dbReference type="ARBA" id="ARBA00001933"/>
    </source>
</evidence>
<dbReference type="EMBL" id="PQSP01000006">
    <property type="protein sequence ID" value="RUS66147.1"/>
    <property type="molecule type" value="Genomic_DNA"/>
</dbReference>
<comment type="cofactor">
    <cofactor evidence="1">
        <name>pyridoxal 5'-phosphate</name>
        <dbReference type="ChEBI" id="CHEBI:597326"/>
    </cofactor>
</comment>
<dbReference type="EC" id="2.6.1.83" evidence="5"/>
<sequence length="397" mass="44153">MNSYMSRLQPSPFVRLRELYTGIPPNPAYRHINLGLGEPQHPTPKLIKDAIISHLDGISHYPAMVGLPALREAFAGWTQRRYGVTLNPATQALPVSGSKEALFSLVHFLTDTTAPDATVVFPNPFFQVYESAAALAGVNMHFVYGEENNHFLVDWGKVPANVWQKTQVLIVCSPDNPTGAVIPLEQWKQLFELSDRYGFTIISDECYSEIWFGDTAPLGALEAAAQLGRTDFRRLVAVTSLSKRSNAPGLRSGFVSGDEQIIKPYLTYRLHQGMMMGLTVQHASIAAWSDEAHVNANRELYRQKFAQVVPVLQKVLEVPMPDASFYLWPKVPGSDAEFARDLMAQYNITVMPGSYMARDMNGFNPGTSRLRLALVADVEECLEAAHRIAEFAAKRKP</sequence>
<dbReference type="AlphaFoldDB" id="A0A433SBN5"/>
<evidence type="ECO:0000313" key="5">
    <source>
        <dbReference type="EMBL" id="RUS66147.1"/>
    </source>
</evidence>
<evidence type="ECO:0000256" key="2">
    <source>
        <dbReference type="ARBA" id="ARBA00022576"/>
    </source>
</evidence>
<evidence type="ECO:0000313" key="6">
    <source>
        <dbReference type="Proteomes" id="UP000286947"/>
    </source>
</evidence>
<dbReference type="PANTHER" id="PTHR42832:SF3">
    <property type="entry name" value="L-GLUTAMINE--4-(METHYLSULFANYL)-2-OXOBUTANOATE AMINOTRANSFERASE"/>
    <property type="match status" value="1"/>
</dbReference>
<dbReference type="InterPro" id="IPR050881">
    <property type="entry name" value="LL-DAP_aminotransferase"/>
</dbReference>
<keyword evidence="6" id="KW-1185">Reference proteome</keyword>
<evidence type="ECO:0000259" key="4">
    <source>
        <dbReference type="Pfam" id="PF00155"/>
    </source>
</evidence>
<dbReference type="GO" id="GO:0010285">
    <property type="term" value="F:L,L-diaminopimelate aminotransferase activity"/>
    <property type="evidence" value="ECO:0007669"/>
    <property type="project" value="UniProtKB-EC"/>
</dbReference>
<proteinExistence type="predicted"/>
<dbReference type="Proteomes" id="UP000286947">
    <property type="component" value="Unassembled WGS sequence"/>
</dbReference>
<dbReference type="GO" id="GO:0009089">
    <property type="term" value="P:lysine biosynthetic process via diaminopimelate"/>
    <property type="evidence" value="ECO:0007669"/>
    <property type="project" value="InterPro"/>
</dbReference>
<keyword evidence="3 5" id="KW-0808">Transferase</keyword>
<dbReference type="SUPFAM" id="SSF53383">
    <property type="entry name" value="PLP-dependent transferases"/>
    <property type="match status" value="1"/>
</dbReference>
<reference evidence="5 6" key="1">
    <citation type="submission" date="2018-01" db="EMBL/GenBank/DDBJ databases">
        <title>Saezia sanguinis gen. nov., sp. nov., in the order Burkholderiales isolated from human blood.</title>
        <authorList>
            <person name="Medina-Pascual M.J."/>
            <person name="Valdezate S."/>
            <person name="Monzon S."/>
            <person name="Cuesta I."/>
            <person name="Carrasco G."/>
            <person name="Villalon P."/>
            <person name="Saez-Nieto J.A."/>
        </authorList>
    </citation>
    <scope>NUCLEOTIDE SEQUENCE [LARGE SCALE GENOMIC DNA]</scope>
    <source>
        <strain evidence="5 6">CNM695-12</strain>
    </source>
</reference>
<dbReference type="InterPro" id="IPR015421">
    <property type="entry name" value="PyrdxlP-dep_Trfase_major"/>
</dbReference>
<dbReference type="InterPro" id="IPR015424">
    <property type="entry name" value="PyrdxlP-dep_Trfase"/>
</dbReference>
<dbReference type="PANTHER" id="PTHR42832">
    <property type="entry name" value="AMINO ACID AMINOTRANSFERASE"/>
    <property type="match status" value="1"/>
</dbReference>
<dbReference type="InterPro" id="IPR004839">
    <property type="entry name" value="Aminotransferase_I/II_large"/>
</dbReference>
<keyword evidence="2 5" id="KW-0032">Aminotransferase</keyword>
<accession>A0A433SBN5</accession>
<organism evidence="5 6">
    <name type="scientific">Saezia sanguinis</name>
    <dbReference type="NCBI Taxonomy" id="1965230"/>
    <lineage>
        <taxon>Bacteria</taxon>
        <taxon>Pseudomonadati</taxon>
        <taxon>Pseudomonadota</taxon>
        <taxon>Betaproteobacteria</taxon>
        <taxon>Burkholderiales</taxon>
        <taxon>Saeziaceae</taxon>
        <taxon>Saezia</taxon>
    </lineage>
</organism>
<dbReference type="OrthoDB" id="9813612at2"/>
<dbReference type="InterPro" id="IPR019878">
    <property type="entry name" value="DapC_beta/gammaproteobac"/>
</dbReference>
<dbReference type="Gene3D" id="3.40.640.10">
    <property type="entry name" value="Type I PLP-dependent aspartate aminotransferase-like (Major domain)"/>
    <property type="match status" value="1"/>
</dbReference>
<feature type="domain" description="Aminotransferase class I/classII large" evidence="4">
    <location>
        <begin position="32"/>
        <end position="388"/>
    </location>
</feature>
<dbReference type="Pfam" id="PF00155">
    <property type="entry name" value="Aminotran_1_2"/>
    <property type="match status" value="1"/>
</dbReference>
<protein>
    <submittedName>
        <fullName evidence="5">LL-diaminopimelate aminotransferase</fullName>
        <ecNumber evidence="5">2.6.1.83</ecNumber>
    </submittedName>
</protein>
<dbReference type="RefSeq" id="WP_126980406.1">
    <property type="nucleotide sequence ID" value="NZ_PQSP01000006.1"/>
</dbReference>
<evidence type="ECO:0000256" key="3">
    <source>
        <dbReference type="ARBA" id="ARBA00022679"/>
    </source>
</evidence>
<gene>
    <name evidence="5" type="primary">dapL</name>
    <name evidence="5" type="ORF">CUZ56_02225</name>
</gene>
<name>A0A433SBN5_9BURK</name>
<dbReference type="Gene3D" id="3.90.1150.10">
    <property type="entry name" value="Aspartate Aminotransferase, domain 1"/>
    <property type="match status" value="1"/>
</dbReference>
<dbReference type="GO" id="GO:0030170">
    <property type="term" value="F:pyridoxal phosphate binding"/>
    <property type="evidence" value="ECO:0007669"/>
    <property type="project" value="InterPro"/>
</dbReference>
<comment type="caution">
    <text evidence="5">The sequence shown here is derived from an EMBL/GenBank/DDBJ whole genome shotgun (WGS) entry which is preliminary data.</text>
</comment>
<dbReference type="GO" id="GO:0009016">
    <property type="term" value="F:succinyldiaminopimelate transaminase activity"/>
    <property type="evidence" value="ECO:0007669"/>
    <property type="project" value="InterPro"/>
</dbReference>
<dbReference type="NCBIfam" id="TIGR03538">
    <property type="entry name" value="DapC_gpp"/>
    <property type="match status" value="1"/>
</dbReference>